<comment type="caution">
    <text evidence="1">The sequence shown here is derived from an EMBL/GenBank/DDBJ whole genome shotgun (WGS) entry which is preliminary data.</text>
</comment>
<sequence>YSKGIFVATEGQAASAFLLPARFDILVIHIADALGEYLEGWGNPLDGYLLKEVVHLRLSNLKGVVVPVDDVELILARIGPADLARVVKEVLDQLSERT</sequence>
<organism evidence="1">
    <name type="scientific">marine sediment metagenome</name>
    <dbReference type="NCBI Taxonomy" id="412755"/>
    <lineage>
        <taxon>unclassified sequences</taxon>
        <taxon>metagenomes</taxon>
        <taxon>ecological metagenomes</taxon>
    </lineage>
</organism>
<dbReference type="EMBL" id="BARS01026317">
    <property type="protein sequence ID" value="GAG00108.1"/>
    <property type="molecule type" value="Genomic_DNA"/>
</dbReference>
<gene>
    <name evidence="1" type="ORF">S01H1_41488</name>
</gene>
<proteinExistence type="predicted"/>
<reference evidence="1" key="1">
    <citation type="journal article" date="2014" name="Front. Microbiol.">
        <title>High frequency of phylogenetically diverse reductive dehalogenase-homologous genes in deep subseafloor sedimentary metagenomes.</title>
        <authorList>
            <person name="Kawai M."/>
            <person name="Futagami T."/>
            <person name="Toyoda A."/>
            <person name="Takaki Y."/>
            <person name="Nishi S."/>
            <person name="Hori S."/>
            <person name="Arai W."/>
            <person name="Tsubouchi T."/>
            <person name="Morono Y."/>
            <person name="Uchiyama I."/>
            <person name="Ito T."/>
            <person name="Fujiyama A."/>
            <person name="Inagaki F."/>
            <person name="Takami H."/>
        </authorList>
    </citation>
    <scope>NUCLEOTIDE SEQUENCE</scope>
    <source>
        <strain evidence="1">Expedition CK06-06</strain>
    </source>
</reference>
<feature type="non-terminal residue" evidence="1">
    <location>
        <position position="1"/>
    </location>
</feature>
<evidence type="ECO:0000313" key="1">
    <source>
        <dbReference type="EMBL" id="GAG00108.1"/>
    </source>
</evidence>
<protein>
    <submittedName>
        <fullName evidence="1">Uncharacterized protein</fullName>
    </submittedName>
</protein>
<dbReference type="AlphaFoldDB" id="X0UIA2"/>
<accession>X0UIA2</accession>
<name>X0UIA2_9ZZZZ</name>